<sequence length="56" mass="6226">MKRGGPQRRRIGEPSREIAETLSATGEKERGGVVWVACKKAREDHQETPSQTHGPE</sequence>
<protein>
    <submittedName>
        <fullName evidence="1">Uncharacterized protein</fullName>
    </submittedName>
</protein>
<keyword evidence="2" id="KW-1185">Reference proteome</keyword>
<dbReference type="EMBL" id="JAWJWF010000003">
    <property type="protein sequence ID" value="KAK6634763.1"/>
    <property type="molecule type" value="Genomic_DNA"/>
</dbReference>
<evidence type="ECO:0000313" key="2">
    <source>
        <dbReference type="Proteomes" id="UP001359485"/>
    </source>
</evidence>
<gene>
    <name evidence="1" type="ORF">RUM44_000010</name>
</gene>
<organism evidence="1 2">
    <name type="scientific">Polyplax serrata</name>
    <name type="common">Common mouse louse</name>
    <dbReference type="NCBI Taxonomy" id="468196"/>
    <lineage>
        <taxon>Eukaryota</taxon>
        <taxon>Metazoa</taxon>
        <taxon>Ecdysozoa</taxon>
        <taxon>Arthropoda</taxon>
        <taxon>Hexapoda</taxon>
        <taxon>Insecta</taxon>
        <taxon>Pterygota</taxon>
        <taxon>Neoptera</taxon>
        <taxon>Paraneoptera</taxon>
        <taxon>Psocodea</taxon>
        <taxon>Troctomorpha</taxon>
        <taxon>Phthiraptera</taxon>
        <taxon>Anoplura</taxon>
        <taxon>Polyplacidae</taxon>
        <taxon>Polyplax</taxon>
    </lineage>
</organism>
<evidence type="ECO:0000313" key="1">
    <source>
        <dbReference type="EMBL" id="KAK6634763.1"/>
    </source>
</evidence>
<name>A0ABR1B474_POLSC</name>
<comment type="caution">
    <text evidence="1">The sequence shown here is derived from an EMBL/GenBank/DDBJ whole genome shotgun (WGS) entry which is preliminary data.</text>
</comment>
<proteinExistence type="predicted"/>
<reference evidence="1 2" key="1">
    <citation type="submission" date="2023-09" db="EMBL/GenBank/DDBJ databases">
        <title>Genomes of two closely related lineages of the louse Polyplax serrata with different host specificities.</title>
        <authorList>
            <person name="Martinu J."/>
            <person name="Tarabai H."/>
            <person name="Stefka J."/>
            <person name="Hypsa V."/>
        </authorList>
    </citation>
    <scope>NUCLEOTIDE SEQUENCE [LARGE SCALE GENOMIC DNA]</scope>
    <source>
        <strain evidence="1">98ZLc_SE</strain>
    </source>
</reference>
<dbReference type="Proteomes" id="UP001359485">
    <property type="component" value="Unassembled WGS sequence"/>
</dbReference>
<accession>A0ABR1B474</accession>